<comment type="caution">
    <text evidence="3">The sequence shown here is derived from an EMBL/GenBank/DDBJ whole genome shotgun (WGS) entry which is preliminary data.</text>
</comment>
<name>A0A4Q7UZN2_PSEST</name>
<evidence type="ECO:0000256" key="1">
    <source>
        <dbReference type="ARBA" id="ARBA00022801"/>
    </source>
</evidence>
<feature type="domain" description="AB hydrolase-1" evidence="2">
    <location>
        <begin position="30"/>
        <end position="135"/>
    </location>
</feature>
<accession>A0A4Q7UZN2</accession>
<dbReference type="InterPro" id="IPR000639">
    <property type="entry name" value="Epox_hydrolase-like"/>
</dbReference>
<dbReference type="Proteomes" id="UP000291591">
    <property type="component" value="Unassembled WGS sequence"/>
</dbReference>
<dbReference type="SUPFAM" id="SSF53474">
    <property type="entry name" value="alpha/beta-Hydrolases"/>
    <property type="match status" value="1"/>
</dbReference>
<organism evidence="3 4">
    <name type="scientific">Pseudonocardia sediminis</name>
    <dbReference type="NCBI Taxonomy" id="1397368"/>
    <lineage>
        <taxon>Bacteria</taxon>
        <taxon>Bacillati</taxon>
        <taxon>Actinomycetota</taxon>
        <taxon>Actinomycetes</taxon>
        <taxon>Pseudonocardiales</taxon>
        <taxon>Pseudonocardiaceae</taxon>
        <taxon>Pseudonocardia</taxon>
    </lineage>
</organism>
<dbReference type="Pfam" id="PF00561">
    <property type="entry name" value="Abhydrolase_1"/>
    <property type="match status" value="1"/>
</dbReference>
<evidence type="ECO:0000313" key="4">
    <source>
        <dbReference type="Proteomes" id="UP000291591"/>
    </source>
</evidence>
<dbReference type="InterPro" id="IPR029058">
    <property type="entry name" value="AB_hydrolase_fold"/>
</dbReference>
<keyword evidence="4" id="KW-1185">Reference proteome</keyword>
<dbReference type="AlphaFoldDB" id="A0A4Q7UZN2"/>
<dbReference type="GO" id="GO:0016787">
    <property type="term" value="F:hydrolase activity"/>
    <property type="evidence" value="ECO:0007669"/>
    <property type="project" value="UniProtKB-KW"/>
</dbReference>
<protein>
    <submittedName>
        <fullName evidence="3">Pimeloyl-ACP methyl ester carboxylesterase</fullName>
    </submittedName>
</protein>
<reference evidence="3 4" key="1">
    <citation type="submission" date="2019-02" db="EMBL/GenBank/DDBJ databases">
        <title>Sequencing the genomes of 1000 actinobacteria strains.</title>
        <authorList>
            <person name="Klenk H.-P."/>
        </authorList>
    </citation>
    <scope>NUCLEOTIDE SEQUENCE [LARGE SCALE GENOMIC DNA]</scope>
    <source>
        <strain evidence="3 4">DSM 45779</strain>
    </source>
</reference>
<gene>
    <name evidence="3" type="ORF">EV383_2633</name>
</gene>
<proteinExistence type="predicted"/>
<evidence type="ECO:0000313" key="3">
    <source>
        <dbReference type="EMBL" id="RZT85753.1"/>
    </source>
</evidence>
<dbReference type="PRINTS" id="PR00412">
    <property type="entry name" value="EPOXHYDRLASE"/>
</dbReference>
<dbReference type="InterPro" id="IPR000073">
    <property type="entry name" value="AB_hydrolase_1"/>
</dbReference>
<dbReference type="Gene3D" id="3.40.50.1820">
    <property type="entry name" value="alpha/beta hydrolase"/>
    <property type="match status" value="1"/>
</dbReference>
<sequence>MNNLAEMTGTALLETGVRMHYYEAGAGDDVLVLLHGWPETSWQWRHVIPLFADAGYHVVAPDYRGAGNTSRPRLDLGRAVDPRVEDLPSGGYTKRAMAEDIHQLLHDHLGLTAPAFVLGHDLGGQLATAYALRYPGDTRAMGYGEAPLPGTEVHDRMKNDPTLFHFAFHTILDLPEALTAGRERWYLQHFYDKLGFRPTAVDTDHFATAYAEPGAMRAGFDLYRAFEQDAADTRAALAANGRLTMPVLGLYGQVSLFSAVTEEMGREVAENVTVESVPRSGHWIAEENPEALVEIVTRFDRATKEQ</sequence>
<keyword evidence="1" id="KW-0378">Hydrolase</keyword>
<dbReference type="OrthoDB" id="3507586at2"/>
<dbReference type="PANTHER" id="PTHR43329">
    <property type="entry name" value="EPOXIDE HYDROLASE"/>
    <property type="match status" value="1"/>
</dbReference>
<dbReference type="EMBL" id="SHKL01000001">
    <property type="protein sequence ID" value="RZT85753.1"/>
    <property type="molecule type" value="Genomic_DNA"/>
</dbReference>
<evidence type="ECO:0000259" key="2">
    <source>
        <dbReference type="Pfam" id="PF00561"/>
    </source>
</evidence>